<organism evidence="2 3">
    <name type="scientific">Neurospora intermedia</name>
    <dbReference type="NCBI Taxonomy" id="5142"/>
    <lineage>
        <taxon>Eukaryota</taxon>
        <taxon>Fungi</taxon>
        <taxon>Dikarya</taxon>
        <taxon>Ascomycota</taxon>
        <taxon>Pezizomycotina</taxon>
        <taxon>Sordariomycetes</taxon>
        <taxon>Sordariomycetidae</taxon>
        <taxon>Sordariales</taxon>
        <taxon>Sordariaceae</taxon>
        <taxon>Neurospora</taxon>
    </lineage>
</organism>
<feature type="compositionally biased region" description="Polar residues" evidence="1">
    <location>
        <begin position="47"/>
        <end position="59"/>
    </location>
</feature>
<gene>
    <name evidence="2" type="ORF">QR685DRAFT_94812</name>
</gene>
<name>A0ABR3D2Q2_NEUIN</name>
<keyword evidence="3" id="KW-1185">Reference proteome</keyword>
<sequence>MVTYGWEVIRGSVSGAVAARAARAPSSWEMFRIRSLGSVPLARRAKSAQSRGPHQSNLEVVTGAGTMY</sequence>
<dbReference type="Proteomes" id="UP001451303">
    <property type="component" value="Unassembled WGS sequence"/>
</dbReference>
<evidence type="ECO:0000313" key="3">
    <source>
        <dbReference type="Proteomes" id="UP001451303"/>
    </source>
</evidence>
<protein>
    <submittedName>
        <fullName evidence="2">Uncharacterized protein</fullName>
    </submittedName>
</protein>
<proteinExistence type="predicted"/>
<reference evidence="2 3" key="1">
    <citation type="submission" date="2023-09" db="EMBL/GenBank/DDBJ databases">
        <title>Multi-omics analysis of a traditional fermented food reveals byproduct-associated fungal strains for waste-to-food upcycling.</title>
        <authorList>
            <consortium name="Lawrence Berkeley National Laboratory"/>
            <person name="Rekdal V.M."/>
            <person name="Villalobos-Escobedo J.M."/>
            <person name="Rodriguez-Valeron N."/>
            <person name="Garcia M.O."/>
            <person name="Vasquez D.P."/>
            <person name="Damayanti I."/>
            <person name="Sorensen P.M."/>
            <person name="Baidoo E.E."/>
            <person name="De Carvalho A.C."/>
            <person name="Riley R."/>
            <person name="Lipzen A."/>
            <person name="He G."/>
            <person name="Yan M."/>
            <person name="Haridas S."/>
            <person name="Daum C."/>
            <person name="Yoshinaga Y."/>
            <person name="Ng V."/>
            <person name="Grigoriev I.V."/>
            <person name="Munk R."/>
            <person name="Nuraida L."/>
            <person name="Wijaya C.H."/>
            <person name="Morales P.-C."/>
            <person name="Keasling J.D."/>
        </authorList>
    </citation>
    <scope>NUCLEOTIDE SEQUENCE [LARGE SCALE GENOMIC DNA]</scope>
    <source>
        <strain evidence="2 3">FGSC 2613</strain>
    </source>
</reference>
<feature type="region of interest" description="Disordered" evidence="1">
    <location>
        <begin position="45"/>
        <end position="68"/>
    </location>
</feature>
<dbReference type="EMBL" id="JAVLET010000011">
    <property type="protein sequence ID" value="KAL0466991.1"/>
    <property type="molecule type" value="Genomic_DNA"/>
</dbReference>
<comment type="caution">
    <text evidence="2">The sequence shown here is derived from an EMBL/GenBank/DDBJ whole genome shotgun (WGS) entry which is preliminary data.</text>
</comment>
<accession>A0ABR3D2Q2</accession>
<evidence type="ECO:0000313" key="2">
    <source>
        <dbReference type="EMBL" id="KAL0466991.1"/>
    </source>
</evidence>
<evidence type="ECO:0000256" key="1">
    <source>
        <dbReference type="SAM" id="MobiDB-lite"/>
    </source>
</evidence>